<keyword evidence="3" id="KW-1185">Reference proteome</keyword>
<proteinExistence type="predicted"/>
<dbReference type="SUPFAM" id="SSF81383">
    <property type="entry name" value="F-box domain"/>
    <property type="match status" value="1"/>
</dbReference>
<accession>A0A8X6GE54</accession>
<name>A0A8X6GE54_TRICU</name>
<dbReference type="Pfam" id="PF12937">
    <property type="entry name" value="F-box-like"/>
    <property type="match status" value="1"/>
</dbReference>
<reference evidence="2" key="1">
    <citation type="submission" date="2020-07" db="EMBL/GenBank/DDBJ databases">
        <title>Multicomponent nature underlies the extraordinary mechanical properties of spider dragline silk.</title>
        <authorList>
            <person name="Kono N."/>
            <person name="Nakamura H."/>
            <person name="Mori M."/>
            <person name="Yoshida Y."/>
            <person name="Ohtoshi R."/>
            <person name="Malay A.D."/>
            <person name="Moran D.A.P."/>
            <person name="Tomita M."/>
            <person name="Numata K."/>
            <person name="Arakawa K."/>
        </authorList>
    </citation>
    <scope>NUCLEOTIDE SEQUENCE</scope>
</reference>
<dbReference type="PROSITE" id="PS50181">
    <property type="entry name" value="FBOX"/>
    <property type="match status" value="1"/>
</dbReference>
<dbReference type="PANTHER" id="PTHR20872">
    <property type="match status" value="1"/>
</dbReference>
<dbReference type="AlphaFoldDB" id="A0A8X6GE54"/>
<dbReference type="InterPro" id="IPR032675">
    <property type="entry name" value="LRR_dom_sf"/>
</dbReference>
<dbReference type="EMBL" id="BMAO01000206">
    <property type="protein sequence ID" value="GFQ65169.1"/>
    <property type="molecule type" value="Genomic_DNA"/>
</dbReference>
<dbReference type="Gene3D" id="3.80.10.10">
    <property type="entry name" value="Ribonuclease Inhibitor"/>
    <property type="match status" value="1"/>
</dbReference>
<evidence type="ECO:0000313" key="3">
    <source>
        <dbReference type="Proteomes" id="UP000887116"/>
    </source>
</evidence>
<dbReference type="InterPro" id="IPR001810">
    <property type="entry name" value="F-box_dom"/>
</dbReference>
<feature type="domain" description="F-box" evidence="1">
    <location>
        <begin position="68"/>
        <end position="114"/>
    </location>
</feature>
<organism evidence="2 3">
    <name type="scientific">Trichonephila clavata</name>
    <name type="common">Joro spider</name>
    <name type="synonym">Nephila clavata</name>
    <dbReference type="NCBI Taxonomy" id="2740835"/>
    <lineage>
        <taxon>Eukaryota</taxon>
        <taxon>Metazoa</taxon>
        <taxon>Ecdysozoa</taxon>
        <taxon>Arthropoda</taxon>
        <taxon>Chelicerata</taxon>
        <taxon>Arachnida</taxon>
        <taxon>Araneae</taxon>
        <taxon>Araneomorphae</taxon>
        <taxon>Entelegynae</taxon>
        <taxon>Araneoidea</taxon>
        <taxon>Nephilidae</taxon>
        <taxon>Trichonephila</taxon>
    </lineage>
</organism>
<dbReference type="OrthoDB" id="9974792at2759"/>
<dbReference type="Proteomes" id="UP000887116">
    <property type="component" value="Unassembled WGS sequence"/>
</dbReference>
<dbReference type="InterPro" id="IPR036047">
    <property type="entry name" value="F-box-like_dom_sf"/>
</dbReference>
<dbReference type="SMART" id="SM00256">
    <property type="entry name" value="FBOX"/>
    <property type="match status" value="1"/>
</dbReference>
<comment type="caution">
    <text evidence="2">The sequence shown here is derived from an EMBL/GenBank/DDBJ whole genome shotgun (WGS) entry which is preliminary data.</text>
</comment>
<evidence type="ECO:0000259" key="1">
    <source>
        <dbReference type="PROSITE" id="PS50181"/>
    </source>
</evidence>
<dbReference type="PANTHER" id="PTHR20872:SF1">
    <property type="entry name" value="F-BOX DOMAIN-CONTAINING PROTEIN"/>
    <property type="match status" value="1"/>
</dbReference>
<sequence length="515" mass="60609">MWFSELANSTGKWIYFFFAWLKMAKLPAMKYSAPTQDEVCELDFGESTGASVRRKTKYDDYDYDEKSTSRWDYLPDILLEDVFSRLTIRERYYASQVCRNWNRIFYSKKVWETFILGDKTLTRRKFNYYMGDQYVLDHHRTQLCLHKVARGFRKLVIKPMENFHNLYEFMTILSYFCENFESLVMIRSLEFTFGCELSPEVARGRDKVFGTGGKLLEALKRLMDDLKGLKHLSLQDLLLEKEEAKYLLDDVVYNCGETIKSLKLINCSKEPYAMLHPVCFVNIHNLTISPQHLGDENILLLANTQLRNLYLLQTKQTENAVPVSFKIWRECSKISPRLRVHHILEGPVETQVVWQDGAPIRSIVYDTPEIKVSISCIFNASNIYCNTLEVFAYLGIPQYQLQESFEDRPDTSLILLSRCCPFLDTLVIRDRISTATILLLASQSRNLRRLVVRRRGLIQKCDWPHNPEWSDSFYDWLRKTSVSIEKTKSEVSRILECVWHPLTEEEFKCFRLQRT</sequence>
<dbReference type="Gene3D" id="1.20.1280.50">
    <property type="match status" value="1"/>
</dbReference>
<protein>
    <submittedName>
        <fullName evidence="2">F-box domain-containing protein</fullName>
    </submittedName>
</protein>
<gene>
    <name evidence="2" type="primary">AVEN_86288_1</name>
    <name evidence="2" type="ORF">TNCT_228131</name>
</gene>
<evidence type="ECO:0000313" key="2">
    <source>
        <dbReference type="EMBL" id="GFQ65169.1"/>
    </source>
</evidence>